<feature type="region of interest" description="Disordered" evidence="8">
    <location>
        <begin position="502"/>
        <end position="524"/>
    </location>
</feature>
<protein>
    <recommendedName>
        <fullName evidence="5">Restriction of telomere capping protein 4</fullName>
    </recommendedName>
</protein>
<gene>
    <name evidence="10" type="ORF">K466DRAFT_607073</name>
</gene>
<feature type="domain" description="Restriction of telomere capping protein 4 C-terminal" evidence="9">
    <location>
        <begin position="349"/>
        <end position="467"/>
    </location>
</feature>
<evidence type="ECO:0000256" key="7">
    <source>
        <dbReference type="ARBA" id="ARBA00023242"/>
    </source>
</evidence>
<comment type="subcellular location">
    <subcellularLocation>
        <location evidence="3">Cytoplasm</location>
    </subcellularLocation>
    <subcellularLocation>
        <location evidence="2">Nucleus</location>
    </subcellularLocation>
</comment>
<feature type="compositionally biased region" description="Polar residues" evidence="8">
    <location>
        <begin position="171"/>
        <end position="181"/>
    </location>
</feature>
<evidence type="ECO:0000256" key="4">
    <source>
        <dbReference type="ARBA" id="ARBA00009461"/>
    </source>
</evidence>
<dbReference type="STRING" id="1314778.A0A5C3NMA4"/>
<evidence type="ECO:0000256" key="2">
    <source>
        <dbReference type="ARBA" id="ARBA00004123"/>
    </source>
</evidence>
<dbReference type="Proteomes" id="UP000308197">
    <property type="component" value="Unassembled WGS sequence"/>
</dbReference>
<feature type="region of interest" description="Disordered" evidence="8">
    <location>
        <begin position="220"/>
        <end position="259"/>
    </location>
</feature>
<dbReference type="GO" id="GO:0005634">
    <property type="term" value="C:nucleus"/>
    <property type="evidence" value="ECO:0007669"/>
    <property type="project" value="UniProtKB-SubCell"/>
</dbReference>
<dbReference type="PANTHER" id="PTHR41391:SF1">
    <property type="entry name" value="RESTRICTION OF TELOMERE CAPPING PROTEIN 4"/>
    <property type="match status" value="1"/>
</dbReference>
<keyword evidence="7" id="KW-0539">Nucleus</keyword>
<reference evidence="10 11" key="1">
    <citation type="journal article" date="2019" name="Nat. Ecol. Evol.">
        <title>Megaphylogeny resolves global patterns of mushroom evolution.</title>
        <authorList>
            <person name="Varga T."/>
            <person name="Krizsan K."/>
            <person name="Foldi C."/>
            <person name="Dima B."/>
            <person name="Sanchez-Garcia M."/>
            <person name="Sanchez-Ramirez S."/>
            <person name="Szollosi G.J."/>
            <person name="Szarkandi J.G."/>
            <person name="Papp V."/>
            <person name="Albert L."/>
            <person name="Andreopoulos W."/>
            <person name="Angelini C."/>
            <person name="Antonin V."/>
            <person name="Barry K.W."/>
            <person name="Bougher N.L."/>
            <person name="Buchanan P."/>
            <person name="Buyck B."/>
            <person name="Bense V."/>
            <person name="Catcheside P."/>
            <person name="Chovatia M."/>
            <person name="Cooper J."/>
            <person name="Damon W."/>
            <person name="Desjardin D."/>
            <person name="Finy P."/>
            <person name="Geml J."/>
            <person name="Haridas S."/>
            <person name="Hughes K."/>
            <person name="Justo A."/>
            <person name="Karasinski D."/>
            <person name="Kautmanova I."/>
            <person name="Kiss B."/>
            <person name="Kocsube S."/>
            <person name="Kotiranta H."/>
            <person name="LaButti K.M."/>
            <person name="Lechner B.E."/>
            <person name="Liimatainen K."/>
            <person name="Lipzen A."/>
            <person name="Lukacs Z."/>
            <person name="Mihaltcheva S."/>
            <person name="Morgado L.N."/>
            <person name="Niskanen T."/>
            <person name="Noordeloos M.E."/>
            <person name="Ohm R.A."/>
            <person name="Ortiz-Santana B."/>
            <person name="Ovrebo C."/>
            <person name="Racz N."/>
            <person name="Riley R."/>
            <person name="Savchenko A."/>
            <person name="Shiryaev A."/>
            <person name="Soop K."/>
            <person name="Spirin V."/>
            <person name="Szebenyi C."/>
            <person name="Tomsovsky M."/>
            <person name="Tulloss R.E."/>
            <person name="Uehling J."/>
            <person name="Grigoriev I.V."/>
            <person name="Vagvolgyi C."/>
            <person name="Papp T."/>
            <person name="Martin F.M."/>
            <person name="Miettinen O."/>
            <person name="Hibbett D.S."/>
            <person name="Nagy L.G."/>
        </authorList>
    </citation>
    <scope>NUCLEOTIDE SEQUENCE [LARGE SCALE GENOMIC DNA]</scope>
    <source>
        <strain evidence="10 11">HHB13444</strain>
    </source>
</reference>
<dbReference type="EMBL" id="ML212604">
    <property type="protein sequence ID" value="TFK78344.1"/>
    <property type="molecule type" value="Genomic_DNA"/>
</dbReference>
<keyword evidence="11" id="KW-1185">Reference proteome</keyword>
<dbReference type="InterPro" id="IPR028094">
    <property type="entry name" value="RTC4_C"/>
</dbReference>
<evidence type="ECO:0000256" key="5">
    <source>
        <dbReference type="ARBA" id="ARBA00015162"/>
    </source>
</evidence>
<dbReference type="InParanoid" id="A0A5C3NMA4"/>
<proteinExistence type="inferred from homology"/>
<dbReference type="PANTHER" id="PTHR41391">
    <property type="entry name" value="RESTRICTION OF TELOMERE CAPPING PROTEIN 4"/>
    <property type="match status" value="1"/>
</dbReference>
<evidence type="ECO:0000313" key="10">
    <source>
        <dbReference type="EMBL" id="TFK78344.1"/>
    </source>
</evidence>
<dbReference type="AlphaFoldDB" id="A0A5C3NMA4"/>
<name>A0A5C3NMA4_9APHY</name>
<evidence type="ECO:0000313" key="11">
    <source>
        <dbReference type="Proteomes" id="UP000308197"/>
    </source>
</evidence>
<feature type="region of interest" description="Disordered" evidence="8">
    <location>
        <begin position="1"/>
        <end position="25"/>
    </location>
</feature>
<organism evidence="10 11">
    <name type="scientific">Polyporus arcularius HHB13444</name>
    <dbReference type="NCBI Taxonomy" id="1314778"/>
    <lineage>
        <taxon>Eukaryota</taxon>
        <taxon>Fungi</taxon>
        <taxon>Dikarya</taxon>
        <taxon>Basidiomycota</taxon>
        <taxon>Agaricomycotina</taxon>
        <taxon>Agaricomycetes</taxon>
        <taxon>Polyporales</taxon>
        <taxon>Polyporaceae</taxon>
        <taxon>Polyporus</taxon>
    </lineage>
</organism>
<dbReference type="Pfam" id="PF14474">
    <property type="entry name" value="RTC4"/>
    <property type="match status" value="1"/>
</dbReference>
<dbReference type="SMART" id="SM01312">
    <property type="entry name" value="RTC4"/>
    <property type="match status" value="1"/>
</dbReference>
<sequence>MTASRSTPKFTAAAADMEGAEDSAQEWPGSFTVRRIVEGFHAMDNASKEHRSGKLTVAASFAKVFDLPFKRATFYDNQKIWREAPERLRARFMRYDSLKKGSWGAFVRAVKRWDPEAPDSSSESDSDGPAWTPVFAADIAKSPTQAPATHDDIEYIDVSSAPSSPLPRNVPPSSESQTLATQDDLERINLDIRSASTYARTVSSSPPTSSASVFHDSLTQEERDEMEQDPDADANLESASSAGGTPAPPEADLCPFCDRALPSQPSKMLQEMLIPLMKRSWPDPQRKNAGRRDYEILEHDKLFRPYCEAHTRERRLEELSICNNSGQSYPPQLSFSSLPQRIAQLLPVLVNLIRDPHGDSLYAEAHKTYVPHAGIRASMRTLGQATAGYYGDKGYAIMQLILLQLLRPRFISNPLLVHELDADTFISKVLVPWLAAELIREDRGCTHADALNILFSSSRFGKEAYPLEDEYDMDTHAEAGAEMAKVHATVLLALDNVTKRSTPSASQIRNTDDPTAVPTPPASQSTLEVSRFVVIKQEEVEAVIPVSGSSAGSDWPGFKLSGVTKDGKPCYELLSDED</sequence>
<evidence type="ECO:0000256" key="3">
    <source>
        <dbReference type="ARBA" id="ARBA00004496"/>
    </source>
</evidence>
<evidence type="ECO:0000256" key="6">
    <source>
        <dbReference type="ARBA" id="ARBA00022490"/>
    </source>
</evidence>
<feature type="region of interest" description="Disordered" evidence="8">
    <location>
        <begin position="158"/>
        <end position="184"/>
    </location>
</feature>
<dbReference type="GO" id="GO:0005737">
    <property type="term" value="C:cytoplasm"/>
    <property type="evidence" value="ECO:0007669"/>
    <property type="project" value="UniProtKB-SubCell"/>
</dbReference>
<evidence type="ECO:0000256" key="8">
    <source>
        <dbReference type="SAM" id="MobiDB-lite"/>
    </source>
</evidence>
<evidence type="ECO:0000259" key="9">
    <source>
        <dbReference type="SMART" id="SM01312"/>
    </source>
</evidence>
<feature type="compositionally biased region" description="Acidic residues" evidence="8">
    <location>
        <begin position="222"/>
        <end position="234"/>
    </location>
</feature>
<accession>A0A5C3NMA4</accession>
<comment type="function">
    <text evidence="1">May be involved in a process influencing telomere capping.</text>
</comment>
<dbReference type="InterPro" id="IPR039024">
    <property type="entry name" value="RTC4"/>
</dbReference>
<evidence type="ECO:0000256" key="1">
    <source>
        <dbReference type="ARBA" id="ARBA00002738"/>
    </source>
</evidence>
<keyword evidence="6" id="KW-0963">Cytoplasm</keyword>
<comment type="similarity">
    <text evidence="4">Belongs to the RTC4 family.</text>
</comment>